<organism evidence="1 2">
    <name type="scientific">Tritrichomonas musculus</name>
    <dbReference type="NCBI Taxonomy" id="1915356"/>
    <lineage>
        <taxon>Eukaryota</taxon>
        <taxon>Metamonada</taxon>
        <taxon>Parabasalia</taxon>
        <taxon>Tritrichomonadida</taxon>
        <taxon>Tritrichomonadidae</taxon>
        <taxon>Tritrichomonas</taxon>
    </lineage>
</organism>
<dbReference type="Proteomes" id="UP001470230">
    <property type="component" value="Unassembled WGS sequence"/>
</dbReference>
<dbReference type="InterPro" id="IPR011990">
    <property type="entry name" value="TPR-like_helical_dom_sf"/>
</dbReference>
<evidence type="ECO:0000313" key="2">
    <source>
        <dbReference type="Proteomes" id="UP001470230"/>
    </source>
</evidence>
<proteinExistence type="predicted"/>
<name>A0ABR2HID0_9EUKA</name>
<comment type="caution">
    <text evidence="1">The sequence shown here is derived from an EMBL/GenBank/DDBJ whole genome shotgun (WGS) entry which is preliminary data.</text>
</comment>
<keyword evidence="2" id="KW-1185">Reference proteome</keyword>
<dbReference type="SUPFAM" id="SSF81901">
    <property type="entry name" value="HCP-like"/>
    <property type="match status" value="1"/>
</dbReference>
<dbReference type="Gene3D" id="1.25.40.10">
    <property type="entry name" value="Tetratricopeptide repeat domain"/>
    <property type="match status" value="1"/>
</dbReference>
<gene>
    <name evidence="1" type="ORF">M9Y10_019021</name>
</gene>
<dbReference type="EMBL" id="JAPFFF010000027">
    <property type="protein sequence ID" value="KAK8847970.1"/>
    <property type="molecule type" value="Genomic_DNA"/>
</dbReference>
<evidence type="ECO:0000313" key="1">
    <source>
        <dbReference type="EMBL" id="KAK8847970.1"/>
    </source>
</evidence>
<accession>A0ABR2HID0</accession>
<reference evidence="1 2" key="1">
    <citation type="submission" date="2024-04" db="EMBL/GenBank/DDBJ databases">
        <title>Tritrichomonas musculus Genome.</title>
        <authorList>
            <person name="Alves-Ferreira E."/>
            <person name="Grigg M."/>
            <person name="Lorenzi H."/>
            <person name="Galac M."/>
        </authorList>
    </citation>
    <scope>NUCLEOTIDE SEQUENCE [LARGE SCALE GENOMIC DNA]</scope>
    <source>
        <strain evidence="1 2">EAF2021</strain>
    </source>
</reference>
<protein>
    <submittedName>
        <fullName evidence="1">Uncharacterized protein</fullName>
    </submittedName>
</protein>
<sequence length="100" mass="11577">MYYYRLMLHDCDGIDKNIEKAARYFKMAADKGHNNGMNCYGIMLYNTMVMKLILIKKKKLVISKCLPTPMKVLIIMPIRCGMAKELKLTKKEQLVIAESN</sequence>